<evidence type="ECO:0000313" key="2">
    <source>
        <dbReference type="EMBL" id="KGN95020.1"/>
    </source>
</evidence>
<evidence type="ECO:0000313" key="3">
    <source>
        <dbReference type="EMBL" id="SQH73247.1"/>
    </source>
</evidence>
<feature type="domain" description="DUF7033" evidence="1">
    <location>
        <begin position="93"/>
        <end position="181"/>
    </location>
</feature>
<dbReference type="eggNOG" id="COG0726">
    <property type="taxonomic scope" value="Bacteria"/>
</dbReference>
<dbReference type="Proteomes" id="UP000030136">
    <property type="component" value="Unassembled WGS sequence"/>
</dbReference>
<evidence type="ECO:0000313" key="5">
    <source>
        <dbReference type="Proteomes" id="UP000249300"/>
    </source>
</evidence>
<accession>A0A0A2FY22</accession>
<proteinExistence type="predicted"/>
<evidence type="ECO:0000313" key="4">
    <source>
        <dbReference type="Proteomes" id="UP000030136"/>
    </source>
</evidence>
<dbReference type="EMBL" id="LS483447">
    <property type="protein sequence ID" value="SQH73247.1"/>
    <property type="molecule type" value="Genomic_DNA"/>
</dbReference>
<reference evidence="3 5" key="2">
    <citation type="submission" date="2018-06" db="EMBL/GenBank/DDBJ databases">
        <authorList>
            <consortium name="Pathogen Informatics"/>
            <person name="Doyle S."/>
        </authorList>
    </citation>
    <scope>NUCLEOTIDE SEQUENCE [LARGE SCALE GENOMIC DNA]</scope>
    <source>
        <strain evidence="3 5">NCTC12858</strain>
    </source>
</reference>
<dbReference type="OrthoDB" id="5573484at2"/>
<name>A0A0A2FY22_9PORP</name>
<dbReference type="AlphaFoldDB" id="A0A0A2FY22"/>
<gene>
    <name evidence="2" type="ORF">HQ38_04305</name>
    <name evidence="3" type="ORF">NCTC12858_01092</name>
</gene>
<dbReference type="STRING" id="393921.HQ45_01695"/>
<dbReference type="KEGG" id="pcre:NCTC12858_01092"/>
<dbReference type="CDD" id="cd10931">
    <property type="entry name" value="CE4_u7"/>
    <property type="match status" value="1"/>
</dbReference>
<keyword evidence="5" id="KW-1185">Reference proteome</keyword>
<dbReference type="Proteomes" id="UP000249300">
    <property type="component" value="Chromosome 1"/>
</dbReference>
<dbReference type="Pfam" id="PF23019">
    <property type="entry name" value="DUF7033"/>
    <property type="match status" value="1"/>
</dbReference>
<dbReference type="EMBL" id="JQJC01000012">
    <property type="protein sequence ID" value="KGN95020.1"/>
    <property type="molecule type" value="Genomic_DNA"/>
</dbReference>
<protein>
    <submittedName>
        <fullName evidence="2">Virulence modulating gene E</fullName>
    </submittedName>
</protein>
<dbReference type="RefSeq" id="WP_023938769.1">
    <property type="nucleotide sequence ID" value="NZ_FUXH01000001.1"/>
</dbReference>
<sequence>MNTEVTNYIIQFMLGGDLLPQQRMDRLIGYTSDKSEMQRYRVVIRPSSFFRTGCYGTEAAYPTLPLEEWEGVPVLFGKPGVSRESDGGPLIIEADLVASTFFLISRYEEMYKREIRDEHGRFPGKESLPYRAGFIHRPIVDEYGVLLRKILRNEGTDIPEPPFGFSHINLTHDVDEPFEYRGWRGMMRAIIKEKKSPFKAFHLAFRPPWQDRYYTFAGILERNKELRDRLGEEICDTIFFFKSMGTHPLDAPCYNLGSACFTPLTDLCNKREVRYGLHCSYASGLDPDKILREKEHLQKTCSHSIDISRHHYLSAREPEDMQALISAGIRHDYTMGYADVAGFRLGTCRVVRFIRPCTRVLTELLLHPLTVMDCTLNRPNYMGLEYSEAKSYTFGLIEQTALHHGELNLLWHNVSFAVGEQKWLDNLYRDIIRETMNIHIHGKKE</sequence>
<dbReference type="InterPro" id="IPR054297">
    <property type="entry name" value="DUF7033"/>
</dbReference>
<evidence type="ECO:0000259" key="1">
    <source>
        <dbReference type="Pfam" id="PF23019"/>
    </source>
</evidence>
<reference evidence="2 4" key="1">
    <citation type="submission" date="2014-08" db="EMBL/GenBank/DDBJ databases">
        <title>Porphyromonas crevioricanis strain:COT-253_OH1447 Genome sequencing.</title>
        <authorList>
            <person name="Wallis C."/>
            <person name="Deusch O."/>
            <person name="O'Flynn C."/>
            <person name="Davis I."/>
            <person name="Jospin G."/>
            <person name="Darling A.E."/>
            <person name="Coil D.A."/>
            <person name="Alexiev A."/>
            <person name="Horsfall A."/>
            <person name="Kirkwood N."/>
            <person name="Harris S."/>
            <person name="Eisen J.A."/>
        </authorList>
    </citation>
    <scope>NUCLEOTIDE SEQUENCE [LARGE SCALE GENOMIC DNA]</scope>
    <source>
        <strain evidence="4">COT-253 OH1447</strain>
        <strain evidence="2">COT-253_OH1447</strain>
    </source>
</reference>
<organism evidence="2 4">
    <name type="scientific">Porphyromonas crevioricanis</name>
    <dbReference type="NCBI Taxonomy" id="393921"/>
    <lineage>
        <taxon>Bacteria</taxon>
        <taxon>Pseudomonadati</taxon>
        <taxon>Bacteroidota</taxon>
        <taxon>Bacteroidia</taxon>
        <taxon>Bacteroidales</taxon>
        <taxon>Porphyromonadaceae</taxon>
        <taxon>Porphyromonas</taxon>
    </lineage>
</organism>